<dbReference type="EMBL" id="BARV01027371">
    <property type="protein sequence ID" value="GAI36530.1"/>
    <property type="molecule type" value="Genomic_DNA"/>
</dbReference>
<protein>
    <submittedName>
        <fullName evidence="1">Uncharacterized protein</fullName>
    </submittedName>
</protein>
<organism evidence="1">
    <name type="scientific">marine sediment metagenome</name>
    <dbReference type="NCBI Taxonomy" id="412755"/>
    <lineage>
        <taxon>unclassified sequences</taxon>
        <taxon>metagenomes</taxon>
        <taxon>ecological metagenomes</taxon>
    </lineage>
</organism>
<comment type="caution">
    <text evidence="1">The sequence shown here is derived from an EMBL/GenBank/DDBJ whole genome shotgun (WGS) entry which is preliminary data.</text>
</comment>
<accession>X1PBZ6</accession>
<evidence type="ECO:0000313" key="1">
    <source>
        <dbReference type="EMBL" id="GAI36530.1"/>
    </source>
</evidence>
<sequence>ISSFHNVSALLPRTLPKKTVMFITHISSDSLQTFEPYMDESEFRIWRWNYVFPDFPIWGDYFSYQTSDPEVARKLGEFKELGFRNILYVDLTESHVSISDRWEDSVIESDDWWSLMTLDPSKSWYRHLKEGMLGLTRRFPTMDGFAIDRLDRCKNAQEEAWAAQLLDEVRQEAGIPVRYVMNSLQPWMIELASRAAFIGSDGVTTDEPQLSQAIEDYRNLATHTELKTFYINPYMGLTDDELLRDFSIILERHDFIFMDDY</sequence>
<reference evidence="1" key="1">
    <citation type="journal article" date="2014" name="Front. Microbiol.">
        <title>High frequency of phylogenetically diverse reductive dehalogenase-homologous genes in deep subseafloor sedimentary metagenomes.</title>
        <authorList>
            <person name="Kawai M."/>
            <person name="Futagami T."/>
            <person name="Toyoda A."/>
            <person name="Takaki Y."/>
            <person name="Nishi S."/>
            <person name="Hori S."/>
            <person name="Arai W."/>
            <person name="Tsubouchi T."/>
            <person name="Morono Y."/>
            <person name="Uchiyama I."/>
            <person name="Ito T."/>
            <person name="Fujiyama A."/>
            <person name="Inagaki F."/>
            <person name="Takami H."/>
        </authorList>
    </citation>
    <scope>NUCLEOTIDE SEQUENCE</scope>
    <source>
        <strain evidence="1">Expedition CK06-06</strain>
    </source>
</reference>
<proteinExistence type="predicted"/>
<gene>
    <name evidence="1" type="ORF">S06H3_44055</name>
</gene>
<name>X1PBZ6_9ZZZZ</name>
<feature type="non-terminal residue" evidence="1">
    <location>
        <position position="1"/>
    </location>
</feature>
<dbReference type="AlphaFoldDB" id="X1PBZ6"/>
<feature type="non-terminal residue" evidence="1">
    <location>
        <position position="261"/>
    </location>
</feature>